<proteinExistence type="predicted"/>
<dbReference type="GO" id="GO:0009279">
    <property type="term" value="C:cell outer membrane"/>
    <property type="evidence" value="ECO:0007669"/>
    <property type="project" value="TreeGrafter"/>
</dbReference>
<dbReference type="PANTHER" id="PTHR30451">
    <property type="entry name" value="OUTER MEMBRANE USHER PROTEIN"/>
    <property type="match status" value="1"/>
</dbReference>
<sequence>MPTQGALVRANFDTRIGVRALITVTQGGKPVPFGSLVRENSTGITSMVGDDGQVYLSGAPLSGELLVQWGDGANSRCIAHYVLPKQAYSKPSLLFRQFAHILAHKGNYQ</sequence>
<organism evidence="2 3">
    <name type="scientific">Escherichia coli</name>
    <dbReference type="NCBI Taxonomy" id="562"/>
    <lineage>
        <taxon>Bacteria</taxon>
        <taxon>Pseudomonadati</taxon>
        <taxon>Pseudomonadota</taxon>
        <taxon>Gammaproteobacteria</taxon>
        <taxon>Enterobacterales</taxon>
        <taxon>Enterobacteriaceae</taxon>
        <taxon>Escherichia</taxon>
    </lineage>
</organism>
<evidence type="ECO:0000313" key="3">
    <source>
        <dbReference type="Proteomes" id="UP000254159"/>
    </source>
</evidence>
<dbReference type="AlphaFoldDB" id="A0A376RMG3"/>
<reference evidence="2 3" key="1">
    <citation type="submission" date="2018-06" db="EMBL/GenBank/DDBJ databases">
        <authorList>
            <consortium name="Pathogen Informatics"/>
            <person name="Doyle S."/>
        </authorList>
    </citation>
    <scope>NUCLEOTIDE SEQUENCE [LARGE SCALE GENOMIC DNA]</scope>
    <source>
        <strain evidence="2 3">NCTC10865</strain>
    </source>
</reference>
<protein>
    <submittedName>
        <fullName evidence="2">Fimbrial outer membrane usher protein</fullName>
    </submittedName>
</protein>
<dbReference type="InterPro" id="IPR000015">
    <property type="entry name" value="Fimb_usher"/>
</dbReference>
<evidence type="ECO:0000259" key="1">
    <source>
        <dbReference type="Pfam" id="PF13953"/>
    </source>
</evidence>
<dbReference type="Pfam" id="PF13953">
    <property type="entry name" value="PapC_C"/>
    <property type="match status" value="1"/>
</dbReference>
<evidence type="ECO:0000313" key="2">
    <source>
        <dbReference type="EMBL" id="STI19228.1"/>
    </source>
</evidence>
<dbReference type="GO" id="GO:0015473">
    <property type="term" value="F:fimbrial usher porin activity"/>
    <property type="evidence" value="ECO:0007669"/>
    <property type="project" value="InterPro"/>
</dbReference>
<dbReference type="GO" id="GO:0009297">
    <property type="term" value="P:pilus assembly"/>
    <property type="evidence" value="ECO:0007669"/>
    <property type="project" value="InterPro"/>
</dbReference>
<dbReference type="PANTHER" id="PTHR30451:SF6">
    <property type="entry name" value="OUTER MEMBRANE USHER PROTEIN SFMD"/>
    <property type="match status" value="1"/>
</dbReference>
<dbReference type="InterPro" id="IPR025949">
    <property type="entry name" value="PapC-like_C"/>
</dbReference>
<feature type="domain" description="PapC-like C-terminal" evidence="1">
    <location>
        <begin position="21"/>
        <end position="85"/>
    </location>
</feature>
<dbReference type="Proteomes" id="UP000254159">
    <property type="component" value="Unassembled WGS sequence"/>
</dbReference>
<gene>
    <name evidence="2" type="primary">sfmD_1</name>
    <name evidence="2" type="ORF">NCTC10865_04594</name>
</gene>
<dbReference type="Gene3D" id="2.60.40.2070">
    <property type="match status" value="1"/>
</dbReference>
<dbReference type="EMBL" id="UGCD01000002">
    <property type="protein sequence ID" value="STI19228.1"/>
    <property type="molecule type" value="Genomic_DNA"/>
</dbReference>
<accession>A0A376RMG3</accession>
<name>A0A376RMG3_ECOLX</name>
<dbReference type="InterPro" id="IPR043142">
    <property type="entry name" value="PapC-like_C_sf"/>
</dbReference>